<sequence>MMKNFLLIIVIGLLFSCKKEHSPEVPPTDLNVKVAFDLANSGYTFPVANITVRIKSLISGRFRTLTTNDKGLGTFDDLPAGRYDVDVSYTISAADYTAITGIITSKPVIFNASEKNKLVNKNNTAQLILNLKAGAVGTWLIKQVYYAGSDRTLGALYRDQFIEIYNNTDQVMYADSLYITEIWGRQSTANTTYNLQANGQYDWSKSLNMVTANGDPNNDFIYAKTLCMIPGNGTTHPVKPGESIVLAQTALNHKSPFTGTDGQTISVRNPELTVDLSTADFEAYYGSFLAKPLDSDIDNPLVTNVEVLSYIGTDMILDNNGRTGIAIFKVDRTQNVKNWPMYNEPSKTTPSSTARKYYQIPSKYVIDAMEIQPNIASSRLPKKLGADLDAGFAFVPQGAYTSQSVIRKTDRTENGRVILKDTNNSTEDFDFLDIALARAFK</sequence>
<dbReference type="InterPro" id="IPR013783">
    <property type="entry name" value="Ig-like_fold"/>
</dbReference>
<evidence type="ECO:0000313" key="1">
    <source>
        <dbReference type="EMBL" id="XBO46078.1"/>
    </source>
</evidence>
<name>A0AAU7K063_9SPHI</name>
<dbReference type="AlphaFoldDB" id="A0AAU7K063"/>
<dbReference type="InterPro" id="IPR032627">
    <property type="entry name" value="DUF4876"/>
</dbReference>
<dbReference type="Gene3D" id="2.60.40.10">
    <property type="entry name" value="Immunoglobulins"/>
    <property type="match status" value="1"/>
</dbReference>
<dbReference type="SUPFAM" id="SSF49478">
    <property type="entry name" value="Cna protein B-type domain"/>
    <property type="match status" value="1"/>
</dbReference>
<organism evidence="1">
    <name type="scientific">Pedobacter sp. KACC 23697</name>
    <dbReference type="NCBI Taxonomy" id="3149230"/>
    <lineage>
        <taxon>Bacteria</taxon>
        <taxon>Pseudomonadati</taxon>
        <taxon>Bacteroidota</taxon>
        <taxon>Sphingobacteriia</taxon>
        <taxon>Sphingobacteriales</taxon>
        <taxon>Sphingobacteriaceae</taxon>
        <taxon>Pedobacter</taxon>
    </lineage>
</organism>
<proteinExistence type="predicted"/>
<reference evidence="1" key="1">
    <citation type="submission" date="2024-05" db="EMBL/GenBank/DDBJ databases">
        <authorList>
            <person name="Kim S."/>
            <person name="Heo J."/>
            <person name="Choi H."/>
            <person name="Choi Y."/>
            <person name="Kwon S.-W."/>
            <person name="Kim Y."/>
        </authorList>
    </citation>
    <scope>NUCLEOTIDE SEQUENCE</scope>
    <source>
        <strain evidence="1">KACC 23697</strain>
    </source>
</reference>
<dbReference type="Pfam" id="PF16215">
    <property type="entry name" value="DUF4876"/>
    <property type="match status" value="1"/>
</dbReference>
<accession>A0AAU7K063</accession>
<dbReference type="EMBL" id="CP157485">
    <property type="protein sequence ID" value="XBO46078.1"/>
    <property type="molecule type" value="Genomic_DNA"/>
</dbReference>
<gene>
    <name evidence="1" type="ORF">ABEG20_12355</name>
</gene>
<protein>
    <submittedName>
        <fullName evidence="1">DUF4876 domain-containing protein</fullName>
    </submittedName>
</protein>
<dbReference type="RefSeq" id="WP_406823650.1">
    <property type="nucleotide sequence ID" value="NZ_CP157485.1"/>
</dbReference>
<dbReference type="PROSITE" id="PS51257">
    <property type="entry name" value="PROKAR_LIPOPROTEIN"/>
    <property type="match status" value="1"/>
</dbReference>